<dbReference type="Gene3D" id="3.40.30.10">
    <property type="entry name" value="Glutaredoxin"/>
    <property type="match status" value="1"/>
</dbReference>
<protein>
    <submittedName>
        <fullName evidence="1">Putative sucraseferredoxin family protein</fullName>
    </submittedName>
</protein>
<proteinExistence type="predicted"/>
<reference evidence="1" key="1">
    <citation type="journal article" date="2013" name="Angew. Chem. Int. Ed. Engl.">
        <title>Structure-based Gene Targeting Discovery of Sphaerimicin, a Bacterial Translocase I inhibitor.</title>
        <authorList>
            <person name="Funabashi M."/>
            <person name="Baba S."/>
            <person name="Takatsu T."/>
            <person name="Kizuka M."/>
            <person name="Ohata Y."/>
            <person name="Tanaka M."/>
            <person name="Nonaka K."/>
            <person name="Spork A.P."/>
            <person name="Ducho C."/>
            <person name="Chen W.C.L."/>
            <person name="Van Lanen S.G."/>
        </authorList>
    </citation>
    <scope>NUCLEOTIDE SEQUENCE</scope>
    <source>
        <strain evidence="1">SANK 60911</strain>
    </source>
</reference>
<dbReference type="InterPro" id="IPR009737">
    <property type="entry name" value="Aim32/Apd1-like"/>
</dbReference>
<evidence type="ECO:0000313" key="1">
    <source>
        <dbReference type="EMBL" id="BAO20192.1"/>
    </source>
</evidence>
<dbReference type="EMBL" id="AB830104">
    <property type="protein sequence ID" value="BAO20192.1"/>
    <property type="molecule type" value="Genomic_DNA"/>
</dbReference>
<sequence>MDEQGAPAHGCSYLAGLLGDPLTATATEARAWLLVEHPGPWGKDALADSDLPAGFVRAVTERMKATGVRVQLMSPPEGRAPSRCLLAGDPIPGTPWLASLPIDDLWSILDLDFAALADGRVPAGATPVSEPLYLVCANDRSDPCCGRAGPAVFAAVRERVGDRCRRTAHVGGHKYAANMVAFPYAVFYGRLDPAVALDVVTAHDQGLLYLDRYRGRSAYDLPEQAAEHFLRNETGHGGLSGLDLLRRATPAGDDRYASVFGLDGTTYEVVVSSRRRGPARLQSCTDARPTLPVEWKLDAVVVEPVGAAR</sequence>
<organism evidence="1">
    <name type="scientific">Sphaerisporangium sp. SANK 60911</name>
    <dbReference type="NCBI Taxonomy" id="1354075"/>
    <lineage>
        <taxon>Bacteria</taxon>
        <taxon>Bacillati</taxon>
        <taxon>Actinomycetota</taxon>
        <taxon>Actinomycetes</taxon>
        <taxon>Streptosporangiales</taxon>
        <taxon>Streptosporangiaceae</taxon>
        <taxon>Sphaerisporangium</taxon>
    </lineage>
</organism>
<dbReference type="SUPFAM" id="SSF52833">
    <property type="entry name" value="Thioredoxin-like"/>
    <property type="match status" value="1"/>
</dbReference>
<accession>V5YS29</accession>
<name>V5YS29_9ACTN</name>
<gene>
    <name evidence="1" type="primary">sphM</name>
</gene>
<dbReference type="Pfam" id="PF06999">
    <property type="entry name" value="Suc_Fer-like"/>
    <property type="match status" value="1"/>
</dbReference>
<dbReference type="InterPro" id="IPR036249">
    <property type="entry name" value="Thioredoxin-like_sf"/>
</dbReference>
<dbReference type="AlphaFoldDB" id="V5YS29"/>